<dbReference type="Proteomes" id="UP000279860">
    <property type="component" value="Unassembled WGS sequence"/>
</dbReference>
<evidence type="ECO:0000313" key="9">
    <source>
        <dbReference type="Proteomes" id="UP000279860"/>
    </source>
</evidence>
<dbReference type="AlphaFoldDB" id="A0A3P1Z4A6"/>
<comment type="subcellular location">
    <subcellularLocation>
        <location evidence="1">Membrane</location>
        <topology evidence="1">Single-pass membrane protein</topology>
    </subcellularLocation>
</comment>
<keyword evidence="3" id="KW-0812">Transmembrane</keyword>
<dbReference type="GO" id="GO:0016020">
    <property type="term" value="C:membrane"/>
    <property type="evidence" value="ECO:0007669"/>
    <property type="project" value="UniProtKB-SubCell"/>
</dbReference>
<proteinExistence type="inferred from homology"/>
<evidence type="ECO:0000313" key="6">
    <source>
        <dbReference type="EMBL" id="RRD59466.1"/>
    </source>
</evidence>
<dbReference type="InterPro" id="IPR007156">
    <property type="entry name" value="MamQ_LemA"/>
</dbReference>
<dbReference type="EMBL" id="RQYS01000042">
    <property type="protein sequence ID" value="RRD59466.1"/>
    <property type="molecule type" value="Genomic_DNA"/>
</dbReference>
<gene>
    <name evidence="6" type="ORF">EII40_09705</name>
    <name evidence="7" type="ORF">EII41_05825</name>
</gene>
<dbReference type="InterPro" id="IPR023353">
    <property type="entry name" value="LemA-like_dom_sf"/>
</dbReference>
<dbReference type="OrthoDB" id="9804152at2"/>
<dbReference type="PANTHER" id="PTHR34478:SF1">
    <property type="entry name" value="PROTEIN LEMA"/>
    <property type="match status" value="1"/>
</dbReference>
<evidence type="ECO:0000313" key="7">
    <source>
        <dbReference type="EMBL" id="RRD75973.1"/>
    </source>
</evidence>
<evidence type="ECO:0000256" key="5">
    <source>
        <dbReference type="ARBA" id="ARBA00023136"/>
    </source>
</evidence>
<dbReference type="Pfam" id="PF04011">
    <property type="entry name" value="LemA"/>
    <property type="match status" value="1"/>
</dbReference>
<dbReference type="Gene3D" id="1.20.1440.20">
    <property type="entry name" value="LemA-like domain"/>
    <property type="match status" value="1"/>
</dbReference>
<accession>A0A3P1Z4A6</accession>
<organism evidence="7 9">
    <name type="scientific">Tannerella forsythia</name>
    <name type="common">Bacteroides forsythus</name>
    <dbReference type="NCBI Taxonomy" id="28112"/>
    <lineage>
        <taxon>Bacteria</taxon>
        <taxon>Pseudomonadati</taxon>
        <taxon>Bacteroidota</taxon>
        <taxon>Bacteroidia</taxon>
        <taxon>Bacteroidales</taxon>
        <taxon>Tannerellaceae</taxon>
        <taxon>Tannerella</taxon>
    </lineage>
</organism>
<evidence type="ECO:0000256" key="4">
    <source>
        <dbReference type="ARBA" id="ARBA00022989"/>
    </source>
</evidence>
<evidence type="ECO:0000313" key="8">
    <source>
        <dbReference type="Proteomes" id="UP000278609"/>
    </source>
</evidence>
<dbReference type="SUPFAM" id="SSF140478">
    <property type="entry name" value="LemA-like"/>
    <property type="match status" value="1"/>
</dbReference>
<evidence type="ECO:0000256" key="2">
    <source>
        <dbReference type="ARBA" id="ARBA00008854"/>
    </source>
</evidence>
<keyword evidence="5" id="KW-0472">Membrane</keyword>
<comment type="caution">
    <text evidence="7">The sequence shown here is derived from an EMBL/GenBank/DDBJ whole genome shotgun (WGS) entry which is preliminary data.</text>
</comment>
<dbReference type="EMBL" id="RQYN01000016">
    <property type="protein sequence ID" value="RRD75973.1"/>
    <property type="molecule type" value="Genomic_DNA"/>
</dbReference>
<protein>
    <submittedName>
        <fullName evidence="7">LemA family protein</fullName>
    </submittedName>
</protein>
<dbReference type="PANTHER" id="PTHR34478">
    <property type="entry name" value="PROTEIN LEMA"/>
    <property type="match status" value="1"/>
</dbReference>
<keyword evidence="4" id="KW-1133">Transmembrane helix</keyword>
<sequence length="180" mass="20720">MELIVIGGMIGVVTLWVVAVQRGLVHREELCTNSLSQIGVQLSSRWDLVTAMARMVKQYAEHEYQTLTGVIGMRKDLDAGASVRDIEEQESLLGRLVGNIKVVSERYPTLKADHVYIETMDTMREFEENVRLSRMVYNDSVTRFNRFVRQIPNNFVAGMFGFQVHEYLKDDMKKQDFPQV</sequence>
<reference evidence="8 9" key="1">
    <citation type="submission" date="2018-11" db="EMBL/GenBank/DDBJ databases">
        <title>Genomes From Bacteria Associated with the Canine Oral Cavity: a Test Case for Automated Genome-Based Taxonomic Assignment.</title>
        <authorList>
            <person name="Coil D.A."/>
            <person name="Jospin G."/>
            <person name="Darling A.E."/>
            <person name="Wallis C."/>
            <person name="Davis I.J."/>
            <person name="Harris S."/>
            <person name="Eisen J.A."/>
            <person name="Holcombe L.J."/>
            <person name="O'Flynn C."/>
        </authorList>
    </citation>
    <scope>NUCLEOTIDE SEQUENCE [LARGE SCALE GENOMIC DNA]</scope>
    <source>
        <strain evidence="7 9">OH1426_COT-023</strain>
        <strain evidence="6 8">OH2617_COT-023</strain>
    </source>
</reference>
<evidence type="ECO:0000256" key="1">
    <source>
        <dbReference type="ARBA" id="ARBA00004167"/>
    </source>
</evidence>
<evidence type="ECO:0000256" key="3">
    <source>
        <dbReference type="ARBA" id="ARBA00022692"/>
    </source>
</evidence>
<dbReference type="RefSeq" id="WP_124752057.1">
    <property type="nucleotide sequence ID" value="NZ_RQYN01000016.1"/>
</dbReference>
<comment type="similarity">
    <text evidence="2">Belongs to the LemA family.</text>
</comment>
<dbReference type="Proteomes" id="UP000278609">
    <property type="component" value="Unassembled WGS sequence"/>
</dbReference>
<name>A0A3P1Z4A6_TANFO</name>